<dbReference type="PANTHER" id="PTHR14209">
    <property type="entry name" value="ISOAMYL ACETATE-HYDROLYZING ESTERASE 1"/>
    <property type="match status" value="1"/>
</dbReference>
<organism evidence="3">
    <name type="scientific">Palpitomonas bilix</name>
    <dbReference type="NCBI Taxonomy" id="652834"/>
    <lineage>
        <taxon>Eukaryota</taxon>
        <taxon>Eukaryota incertae sedis</taxon>
    </lineage>
</organism>
<dbReference type="SUPFAM" id="SSF52266">
    <property type="entry name" value="SGNH hydrolase"/>
    <property type="match status" value="1"/>
</dbReference>
<dbReference type="PANTHER" id="PTHR14209:SF19">
    <property type="entry name" value="ISOAMYL ACETATE-HYDROLYZING ESTERASE 1 HOMOLOG"/>
    <property type="match status" value="1"/>
</dbReference>
<dbReference type="AlphaFoldDB" id="A0A7S3GF65"/>
<proteinExistence type="predicted"/>
<gene>
    <name evidence="3" type="ORF">PBIL07802_LOCUS26727</name>
</gene>
<reference evidence="3" key="1">
    <citation type="submission" date="2021-01" db="EMBL/GenBank/DDBJ databases">
        <authorList>
            <person name="Corre E."/>
            <person name="Pelletier E."/>
            <person name="Niang G."/>
            <person name="Scheremetjew M."/>
            <person name="Finn R."/>
            <person name="Kale V."/>
            <person name="Holt S."/>
            <person name="Cochrane G."/>
            <person name="Meng A."/>
            <person name="Brown T."/>
            <person name="Cohen L."/>
        </authorList>
    </citation>
    <scope>NUCLEOTIDE SEQUENCE</scope>
    <source>
        <strain evidence="3">NIES-2562</strain>
    </source>
</reference>
<dbReference type="Gene3D" id="3.40.50.1110">
    <property type="entry name" value="SGNH hydrolase"/>
    <property type="match status" value="1"/>
</dbReference>
<feature type="chain" id="PRO_5031295145" description="SGNH hydrolase-type esterase domain-containing protein" evidence="1">
    <location>
        <begin position="21"/>
        <end position="322"/>
    </location>
</feature>
<keyword evidence="1" id="KW-0732">Signal</keyword>
<dbReference type="InterPro" id="IPR045136">
    <property type="entry name" value="Iah1-like"/>
</dbReference>
<evidence type="ECO:0000259" key="2">
    <source>
        <dbReference type="Pfam" id="PF13472"/>
    </source>
</evidence>
<dbReference type="Pfam" id="PF13472">
    <property type="entry name" value="Lipase_GDSL_2"/>
    <property type="match status" value="1"/>
</dbReference>
<evidence type="ECO:0000256" key="1">
    <source>
        <dbReference type="SAM" id="SignalP"/>
    </source>
</evidence>
<feature type="domain" description="SGNH hydrolase-type esterase" evidence="2">
    <location>
        <begin position="69"/>
        <end position="275"/>
    </location>
</feature>
<protein>
    <recommendedName>
        <fullName evidence="2">SGNH hydrolase-type esterase domain-containing protein</fullName>
    </recommendedName>
</protein>
<sequence length="322" mass="34871">MTCSLSAVPLLFFFLPSILACLLPATLCCVLPSTSSLLLPPSCEVDMASTSTPVQNVEVTLSRPKFFLLLGDSITQLSSSPDGGWGATLADTYIRKADVVNKGFSGYTTRSMRFALKRVLESAGVPTAFKPDFATIFLGANDAALPGRSSGQHVPVEEYKENLRYIAEQVKAIHADVKLIFITPPPIDEVAFLETERKKWGVVADTPSRTNPIAGQYAAACEEVAEGMSAPCLNLHRDMQSPASSPLFAYIEKVVEPSWQSYLNDGLHLSRAGNAFVANALLGLIEVAYPDLRPDRLPLFLPPFPLIDHDKGEEAFADPALK</sequence>
<accession>A0A7S3GF65</accession>
<dbReference type="EMBL" id="HBIB01040979">
    <property type="protein sequence ID" value="CAE0264422.1"/>
    <property type="molecule type" value="Transcribed_RNA"/>
</dbReference>
<dbReference type="InterPro" id="IPR036514">
    <property type="entry name" value="SGNH_hydro_sf"/>
</dbReference>
<name>A0A7S3GF65_9EUKA</name>
<feature type="signal peptide" evidence="1">
    <location>
        <begin position="1"/>
        <end position="20"/>
    </location>
</feature>
<dbReference type="InterPro" id="IPR013830">
    <property type="entry name" value="SGNH_hydro"/>
</dbReference>
<dbReference type="CDD" id="cd01838">
    <property type="entry name" value="Isoamyl_acetate_hydrolase_like"/>
    <property type="match status" value="1"/>
</dbReference>
<evidence type="ECO:0000313" key="3">
    <source>
        <dbReference type="EMBL" id="CAE0264422.1"/>
    </source>
</evidence>